<dbReference type="NCBIfam" id="TIGR04001">
    <property type="entry name" value="thiol_BshB1"/>
    <property type="match status" value="1"/>
</dbReference>
<name>A0A933SEM0_UNCEI</name>
<dbReference type="GO" id="GO:0071793">
    <property type="term" value="P:bacillithiol biosynthetic process"/>
    <property type="evidence" value="ECO:0007669"/>
    <property type="project" value="InterPro"/>
</dbReference>
<gene>
    <name evidence="1" type="primary">bshB1</name>
    <name evidence="1" type="ORF">HZA61_16815</name>
</gene>
<dbReference type="PANTHER" id="PTHR12993">
    <property type="entry name" value="N-ACETYLGLUCOSAMINYL-PHOSPHATIDYLINOSITOL DE-N-ACETYLASE-RELATED"/>
    <property type="match status" value="1"/>
</dbReference>
<dbReference type="Gene3D" id="3.40.50.10320">
    <property type="entry name" value="LmbE-like"/>
    <property type="match status" value="1"/>
</dbReference>
<organism evidence="1 2">
    <name type="scientific">Eiseniibacteriota bacterium</name>
    <dbReference type="NCBI Taxonomy" id="2212470"/>
    <lineage>
        <taxon>Bacteria</taxon>
        <taxon>Candidatus Eiseniibacteriota</taxon>
    </lineage>
</organism>
<evidence type="ECO:0000313" key="1">
    <source>
        <dbReference type="EMBL" id="MBI5171151.1"/>
    </source>
</evidence>
<dbReference type="Pfam" id="PF02585">
    <property type="entry name" value="PIG-L"/>
    <property type="match status" value="1"/>
</dbReference>
<dbReference type="GO" id="GO:0016811">
    <property type="term" value="F:hydrolase activity, acting on carbon-nitrogen (but not peptide) bonds, in linear amides"/>
    <property type="evidence" value="ECO:0007669"/>
    <property type="project" value="TreeGrafter"/>
</dbReference>
<protein>
    <submittedName>
        <fullName evidence="1">Bacillithiol biosynthesis deacetylase BshB1</fullName>
    </submittedName>
</protein>
<comment type="caution">
    <text evidence="1">The sequence shown here is derived from an EMBL/GenBank/DDBJ whole genome shotgun (WGS) entry which is preliminary data.</text>
</comment>
<dbReference type="InterPro" id="IPR024078">
    <property type="entry name" value="LmbE-like_dom_sf"/>
</dbReference>
<proteinExistence type="predicted"/>
<dbReference type="PANTHER" id="PTHR12993:SF30">
    <property type="entry name" value="N-ACETYL-ALPHA-D-GLUCOSAMINYL L-MALATE DEACETYLASE 1"/>
    <property type="match status" value="1"/>
</dbReference>
<dbReference type="EMBL" id="JACRIW010000121">
    <property type="protein sequence ID" value="MBI5171151.1"/>
    <property type="molecule type" value="Genomic_DNA"/>
</dbReference>
<sequence>MSAAALFFGAHPDDVELTSAGLAALLAASGERVAIADLTRGELGTRGDVETRAREAGAAAQALGAAVRENLALPDGALDRHDRAQLKAVVECLRRHAPSLVVAPHFDDAHPDHVEASHLVTRACYLAGLARYDAAGERHRPARLLYALYRGDARAQLVVDVTAVWEKRTAALRCHASQLVPAAGAATYLTAPGFLAEVEARARTWGALAGTTFGEGYRARGPLVLSDARALLAGKE</sequence>
<accession>A0A933SEM0</accession>
<dbReference type="Proteomes" id="UP000696931">
    <property type="component" value="Unassembled WGS sequence"/>
</dbReference>
<dbReference type="InterPro" id="IPR023842">
    <property type="entry name" value="Bacillithiol_biosynth_BshB1"/>
</dbReference>
<evidence type="ECO:0000313" key="2">
    <source>
        <dbReference type="Proteomes" id="UP000696931"/>
    </source>
</evidence>
<dbReference type="GO" id="GO:0019213">
    <property type="term" value="F:deacetylase activity"/>
    <property type="evidence" value="ECO:0007669"/>
    <property type="project" value="InterPro"/>
</dbReference>
<dbReference type="SUPFAM" id="SSF102588">
    <property type="entry name" value="LmbE-like"/>
    <property type="match status" value="1"/>
</dbReference>
<dbReference type="AlphaFoldDB" id="A0A933SEM0"/>
<reference evidence="1" key="1">
    <citation type="submission" date="2020-07" db="EMBL/GenBank/DDBJ databases">
        <title>Huge and variable diversity of episymbiotic CPR bacteria and DPANN archaea in groundwater ecosystems.</title>
        <authorList>
            <person name="He C.Y."/>
            <person name="Keren R."/>
            <person name="Whittaker M."/>
            <person name="Farag I.F."/>
            <person name="Doudna J."/>
            <person name="Cate J.H.D."/>
            <person name="Banfield J.F."/>
        </authorList>
    </citation>
    <scope>NUCLEOTIDE SEQUENCE</scope>
    <source>
        <strain evidence="1">NC_groundwater_1813_Pr3_B-0.1um_71_17</strain>
    </source>
</reference>
<dbReference type="InterPro" id="IPR003737">
    <property type="entry name" value="GlcNAc_PI_deacetylase-related"/>
</dbReference>